<evidence type="ECO:0000313" key="16">
    <source>
        <dbReference type="Proteomes" id="UP001176940"/>
    </source>
</evidence>
<feature type="DNA-binding region" description="HMG box" evidence="11">
    <location>
        <begin position="83"/>
        <end position="151"/>
    </location>
</feature>
<dbReference type="CDD" id="cd22032">
    <property type="entry name" value="HMG-box_SoxF"/>
    <property type="match status" value="1"/>
</dbReference>
<keyword evidence="9 11" id="KW-0539">Nucleus</keyword>
<dbReference type="Pfam" id="PF00505">
    <property type="entry name" value="HMG_box"/>
    <property type="match status" value="1"/>
</dbReference>
<feature type="domain" description="HMG box" evidence="13">
    <location>
        <begin position="83"/>
        <end position="151"/>
    </location>
</feature>
<gene>
    <name evidence="15" type="ORF">RIMI_LOCUS18124505</name>
</gene>
<keyword evidence="6" id="KW-0010">Activator</keyword>
<feature type="compositionally biased region" description="Polar residues" evidence="12">
    <location>
        <begin position="1"/>
        <end position="16"/>
    </location>
</feature>
<keyword evidence="2" id="KW-0217">Developmental protein</keyword>
<keyword evidence="7" id="KW-0804">Transcription</keyword>
<evidence type="ECO:0000259" key="13">
    <source>
        <dbReference type="PROSITE" id="PS50118"/>
    </source>
</evidence>
<keyword evidence="4" id="KW-0805">Transcription regulation</keyword>
<dbReference type="InterPro" id="IPR021934">
    <property type="entry name" value="Sox_C"/>
</dbReference>
<dbReference type="EMBL" id="CAUEEQ010054583">
    <property type="protein sequence ID" value="CAJ0962216.1"/>
    <property type="molecule type" value="Genomic_DNA"/>
</dbReference>
<evidence type="ECO:0000313" key="15">
    <source>
        <dbReference type="EMBL" id="CAJ0962216.1"/>
    </source>
</evidence>
<dbReference type="InterPro" id="IPR009071">
    <property type="entry name" value="HMG_box_dom"/>
</dbReference>
<dbReference type="PANTHER" id="PTHR10270:SF326">
    <property type="entry name" value="TRANSCRIPTION FACTOR SOX-17-BETA.3"/>
    <property type="match status" value="1"/>
</dbReference>
<evidence type="ECO:0000256" key="3">
    <source>
        <dbReference type="ARBA" id="ARBA00022687"/>
    </source>
</evidence>
<dbReference type="Gene3D" id="1.10.30.10">
    <property type="entry name" value="High mobility group box domain"/>
    <property type="match status" value="1"/>
</dbReference>
<dbReference type="InterPro" id="IPR036910">
    <property type="entry name" value="HMG_box_dom_sf"/>
</dbReference>
<keyword evidence="3" id="KW-0879">Wnt signaling pathway</keyword>
<protein>
    <submittedName>
        <fullName evidence="15">Uncharacterized protein</fullName>
    </submittedName>
</protein>
<comment type="subunit">
    <text evidence="10">Interacts (via C-terminus) with ctnnb1/beta-catenin (via Armadillo repeats); this interaction is required for inhibition of wnt-signaling.</text>
</comment>
<evidence type="ECO:0000256" key="12">
    <source>
        <dbReference type="SAM" id="MobiDB-lite"/>
    </source>
</evidence>
<feature type="compositionally biased region" description="Polar residues" evidence="12">
    <location>
        <begin position="59"/>
        <end position="69"/>
    </location>
</feature>
<dbReference type="PROSITE" id="PS50118">
    <property type="entry name" value="HMG_BOX_2"/>
    <property type="match status" value="1"/>
</dbReference>
<feature type="region of interest" description="Disordered" evidence="12">
    <location>
        <begin position="1"/>
        <end position="39"/>
    </location>
</feature>
<evidence type="ECO:0000256" key="7">
    <source>
        <dbReference type="ARBA" id="ARBA00023163"/>
    </source>
</evidence>
<evidence type="ECO:0000256" key="6">
    <source>
        <dbReference type="ARBA" id="ARBA00023159"/>
    </source>
</evidence>
<sequence length="332" mass="37401">MSELTAAQQCDRSSVTRVAGEDTDTEPHLTAMSSPDGGYASEEQLKARLSVPAVMSQQTQWASDPNASSFMGEGSRSNDEARVRRPMNAFMVWAKDERKRLAQQNPDLHNAELSKMLGQRWKSMVLSEKQPFVWEAERLRVQHLQHHPEYKYRPQRKKQVKKMKRADGGLYPVTAIPASAVLSTNGLIPGKYFIQGSSGQNNDQYKNQSMSPYYKPYSLPPSSMPHMAPLHYSSATPGGNLMHYNYATFYAVQPNNPPALYGRTLAPININISRADNFHQSTFMDDIDKAEFDQYLDVESDPGLNFPSDEIDVTNLLPSLLSDSSTIDYYNY</sequence>
<dbReference type="InterPro" id="IPR050140">
    <property type="entry name" value="SRY-related_HMG-box_TF-like"/>
</dbReference>
<evidence type="ECO:0000256" key="10">
    <source>
        <dbReference type="ARBA" id="ARBA00044027"/>
    </source>
</evidence>
<evidence type="ECO:0000256" key="1">
    <source>
        <dbReference type="ARBA" id="ARBA00004123"/>
    </source>
</evidence>
<feature type="domain" description="Sox C-terminal" evidence="14">
    <location>
        <begin position="227"/>
        <end position="332"/>
    </location>
</feature>
<evidence type="ECO:0000256" key="11">
    <source>
        <dbReference type="PROSITE-ProRule" id="PRU00267"/>
    </source>
</evidence>
<feature type="region of interest" description="Disordered" evidence="12">
    <location>
        <begin position="59"/>
        <end position="81"/>
    </location>
</feature>
<evidence type="ECO:0000256" key="4">
    <source>
        <dbReference type="ARBA" id="ARBA00023015"/>
    </source>
</evidence>
<name>A0ABN9M945_9NEOB</name>
<dbReference type="PROSITE" id="PS51516">
    <property type="entry name" value="SOX_C"/>
    <property type="match status" value="1"/>
</dbReference>
<evidence type="ECO:0000256" key="8">
    <source>
        <dbReference type="ARBA" id="ARBA00023218"/>
    </source>
</evidence>
<keyword evidence="8" id="KW-0306">Gastrulation</keyword>
<dbReference type="Proteomes" id="UP001176940">
    <property type="component" value="Unassembled WGS sequence"/>
</dbReference>
<dbReference type="PANTHER" id="PTHR10270">
    <property type="entry name" value="SOX TRANSCRIPTION FACTOR"/>
    <property type="match status" value="1"/>
</dbReference>
<evidence type="ECO:0000256" key="2">
    <source>
        <dbReference type="ARBA" id="ARBA00022473"/>
    </source>
</evidence>
<comment type="caution">
    <text evidence="15">The sequence shown here is derived from an EMBL/GenBank/DDBJ whole genome shotgun (WGS) entry which is preliminary data.</text>
</comment>
<keyword evidence="5 11" id="KW-0238">DNA-binding</keyword>
<comment type="subcellular location">
    <subcellularLocation>
        <location evidence="1">Nucleus</location>
    </subcellularLocation>
</comment>
<evidence type="ECO:0000256" key="5">
    <source>
        <dbReference type="ARBA" id="ARBA00023125"/>
    </source>
</evidence>
<evidence type="ECO:0000256" key="9">
    <source>
        <dbReference type="ARBA" id="ARBA00023242"/>
    </source>
</evidence>
<reference evidence="15" key="1">
    <citation type="submission" date="2023-07" db="EMBL/GenBank/DDBJ databases">
        <authorList>
            <person name="Stuckert A."/>
        </authorList>
    </citation>
    <scope>NUCLEOTIDE SEQUENCE</scope>
</reference>
<dbReference type="SMART" id="SM00398">
    <property type="entry name" value="HMG"/>
    <property type="match status" value="1"/>
</dbReference>
<proteinExistence type="predicted"/>
<keyword evidence="16" id="KW-1185">Reference proteome</keyword>
<organism evidence="15 16">
    <name type="scientific">Ranitomeya imitator</name>
    <name type="common">mimic poison frog</name>
    <dbReference type="NCBI Taxonomy" id="111125"/>
    <lineage>
        <taxon>Eukaryota</taxon>
        <taxon>Metazoa</taxon>
        <taxon>Chordata</taxon>
        <taxon>Craniata</taxon>
        <taxon>Vertebrata</taxon>
        <taxon>Euteleostomi</taxon>
        <taxon>Amphibia</taxon>
        <taxon>Batrachia</taxon>
        <taxon>Anura</taxon>
        <taxon>Neobatrachia</taxon>
        <taxon>Hyloidea</taxon>
        <taxon>Dendrobatidae</taxon>
        <taxon>Dendrobatinae</taxon>
        <taxon>Ranitomeya</taxon>
    </lineage>
</organism>
<accession>A0ABN9M945</accession>
<dbReference type="SUPFAM" id="SSF47095">
    <property type="entry name" value="HMG-box"/>
    <property type="match status" value="1"/>
</dbReference>
<evidence type="ECO:0000259" key="14">
    <source>
        <dbReference type="PROSITE" id="PS51516"/>
    </source>
</evidence>